<accession>J9DKX1</accession>
<evidence type="ECO:0000313" key="1">
    <source>
        <dbReference type="EMBL" id="EJW02027.1"/>
    </source>
</evidence>
<reference evidence="2" key="2">
    <citation type="submission" date="2015-07" db="EMBL/GenBank/DDBJ databases">
        <title>Contrasting host-pathogen interactions and genome evolution in two generalist and specialist microsporidian pathogens of mosquitoes.</title>
        <authorList>
            <consortium name="The Broad Institute Genomics Platform"/>
            <consortium name="The Broad Institute Genome Sequencing Center for Infectious Disease"/>
            <person name="Cuomo C.A."/>
            <person name="Sanscrainte N.D."/>
            <person name="Goldberg J.M."/>
            <person name="Heiman D."/>
            <person name="Young S."/>
            <person name="Zeng Q."/>
            <person name="Becnel J.J."/>
            <person name="Birren B.W."/>
        </authorList>
    </citation>
    <scope>NUCLEOTIDE SEQUENCE [LARGE SCALE GENOMIC DNA]</scope>
    <source>
        <strain evidence="2">USNM 41457</strain>
    </source>
</reference>
<dbReference type="Gene3D" id="1.25.40.10">
    <property type="entry name" value="Tetratricopeptide repeat domain"/>
    <property type="match status" value="1"/>
</dbReference>
<gene>
    <name evidence="1" type="ORF">EDEG_03524</name>
</gene>
<sequence>MNNLQEQILESAINNRNLQNHDDAIFQLSFLKHEYRDFIQGVFYYESNNIPKALSLFQTYETITAKYYEALCLKRQRKFSKAIAILICIIEDQADFEYPVSENVKEGINLLIRQFLLKDYSPVHLLIAECYTLNYNRCKAIPHYFESFKIVPTITGFNNLLMENYKFNLKPLSHNLLLEVDRKQLKRIGKFPSYIENENVSCKERPNLMQAVFNENIECLSLKKDLKTNFDEKKQDVFSKNKIKKP</sequence>
<evidence type="ECO:0000313" key="2">
    <source>
        <dbReference type="Proteomes" id="UP000003163"/>
    </source>
</evidence>
<organism evidence="1 2">
    <name type="scientific">Edhazardia aedis (strain USNM 41457)</name>
    <name type="common">Microsporidian parasite</name>
    <dbReference type="NCBI Taxonomy" id="1003232"/>
    <lineage>
        <taxon>Eukaryota</taxon>
        <taxon>Fungi</taxon>
        <taxon>Fungi incertae sedis</taxon>
        <taxon>Microsporidia</taxon>
        <taxon>Edhazardia</taxon>
    </lineage>
</organism>
<keyword evidence="2" id="KW-1185">Reference proteome</keyword>
<proteinExistence type="predicted"/>
<dbReference type="Proteomes" id="UP000003163">
    <property type="component" value="Unassembled WGS sequence"/>
</dbReference>
<dbReference type="EMBL" id="AFBI03000095">
    <property type="protein sequence ID" value="EJW02027.1"/>
    <property type="molecule type" value="Genomic_DNA"/>
</dbReference>
<dbReference type="InParanoid" id="J9DKX1"/>
<dbReference type="AlphaFoldDB" id="J9DKX1"/>
<dbReference type="InterPro" id="IPR011990">
    <property type="entry name" value="TPR-like_helical_dom_sf"/>
</dbReference>
<name>J9DKX1_EDHAE</name>
<comment type="caution">
    <text evidence="1">The sequence shown here is derived from an EMBL/GenBank/DDBJ whole genome shotgun (WGS) entry which is preliminary data.</text>
</comment>
<dbReference type="HOGENOM" id="CLU_1129045_0_0_1"/>
<protein>
    <submittedName>
        <fullName evidence="1">Uncharacterized protein</fullName>
    </submittedName>
</protein>
<reference evidence="1 2" key="1">
    <citation type="submission" date="2011-08" db="EMBL/GenBank/DDBJ databases">
        <authorList>
            <person name="Liu Z.J."/>
            <person name="Shi F.L."/>
            <person name="Lu J.Q."/>
            <person name="Li M."/>
            <person name="Wang Z.L."/>
        </authorList>
    </citation>
    <scope>NUCLEOTIDE SEQUENCE [LARGE SCALE GENOMIC DNA]</scope>
    <source>
        <strain evidence="1 2">USNM 41457</strain>
    </source>
</reference>
<dbReference type="VEuPathDB" id="MicrosporidiaDB:EDEG_03524"/>